<dbReference type="AlphaFoldDB" id="A0A396JB85"/>
<protein>
    <submittedName>
        <fullName evidence="1">Uncharacterized protein</fullName>
    </submittedName>
</protein>
<sequence>MRSLTTKFDFKVIAIEESNDIKTMKIEELQSSLEAHEILVIERGS</sequence>
<proteinExistence type="predicted"/>
<reference evidence="1" key="1">
    <citation type="journal article" date="2018" name="Nat. Plants">
        <title>Whole-genome landscape of Medicago truncatula symbiotic genes.</title>
        <authorList>
            <person name="Pecrix Y."/>
            <person name="Gamas P."/>
            <person name="Carrere S."/>
        </authorList>
    </citation>
    <scope>NUCLEOTIDE SEQUENCE</scope>
    <source>
        <tissue evidence="1">Leaves</tissue>
    </source>
</reference>
<dbReference type="Gramene" id="rna9524">
    <property type="protein sequence ID" value="RHN73678.1"/>
    <property type="gene ID" value="gene9524"/>
</dbReference>
<dbReference type="EMBL" id="PSQE01000002">
    <property type="protein sequence ID" value="RHN73678.1"/>
    <property type="molecule type" value="Genomic_DNA"/>
</dbReference>
<dbReference type="Proteomes" id="UP000265566">
    <property type="component" value="Chromosome 2"/>
</dbReference>
<gene>
    <name evidence="1" type="ORF">MtrunA17_Chr2g0301111</name>
</gene>
<accession>A0A396JB85</accession>
<comment type="caution">
    <text evidence="1">The sequence shown here is derived from an EMBL/GenBank/DDBJ whole genome shotgun (WGS) entry which is preliminary data.</text>
</comment>
<evidence type="ECO:0000313" key="1">
    <source>
        <dbReference type="EMBL" id="RHN73678.1"/>
    </source>
</evidence>
<organism evidence="1">
    <name type="scientific">Medicago truncatula</name>
    <name type="common">Barrel medic</name>
    <name type="synonym">Medicago tribuloides</name>
    <dbReference type="NCBI Taxonomy" id="3880"/>
    <lineage>
        <taxon>Eukaryota</taxon>
        <taxon>Viridiplantae</taxon>
        <taxon>Streptophyta</taxon>
        <taxon>Embryophyta</taxon>
        <taxon>Tracheophyta</taxon>
        <taxon>Spermatophyta</taxon>
        <taxon>Magnoliopsida</taxon>
        <taxon>eudicotyledons</taxon>
        <taxon>Gunneridae</taxon>
        <taxon>Pentapetalae</taxon>
        <taxon>rosids</taxon>
        <taxon>fabids</taxon>
        <taxon>Fabales</taxon>
        <taxon>Fabaceae</taxon>
        <taxon>Papilionoideae</taxon>
        <taxon>50 kb inversion clade</taxon>
        <taxon>NPAAA clade</taxon>
        <taxon>Hologalegina</taxon>
        <taxon>IRL clade</taxon>
        <taxon>Trifolieae</taxon>
        <taxon>Medicago</taxon>
    </lineage>
</organism>
<name>A0A396JB85_MEDTR</name>